<dbReference type="EMBL" id="AMQN01009431">
    <property type="status" value="NOT_ANNOTATED_CDS"/>
    <property type="molecule type" value="Genomic_DNA"/>
</dbReference>
<organism evidence="4">
    <name type="scientific">Capitella teleta</name>
    <name type="common">Polychaete worm</name>
    <dbReference type="NCBI Taxonomy" id="283909"/>
    <lineage>
        <taxon>Eukaryota</taxon>
        <taxon>Metazoa</taxon>
        <taxon>Spiralia</taxon>
        <taxon>Lophotrochozoa</taxon>
        <taxon>Annelida</taxon>
        <taxon>Polychaeta</taxon>
        <taxon>Sedentaria</taxon>
        <taxon>Scolecida</taxon>
        <taxon>Capitellidae</taxon>
        <taxon>Capitella</taxon>
    </lineage>
</organism>
<dbReference type="InterPro" id="IPR027417">
    <property type="entry name" value="P-loop_NTPase"/>
</dbReference>
<evidence type="ECO:0000256" key="2">
    <source>
        <dbReference type="ARBA" id="ARBA00008837"/>
    </source>
</evidence>
<dbReference type="GO" id="GO:0002098">
    <property type="term" value="P:tRNA wobble uridine modification"/>
    <property type="evidence" value="ECO:0007669"/>
    <property type="project" value="InterPro"/>
</dbReference>
<dbReference type="Gene3D" id="3.40.50.300">
    <property type="entry name" value="P-loop containing nucleotide triphosphate hydrolases"/>
    <property type="match status" value="1"/>
</dbReference>
<comment type="similarity">
    <text evidence="2">Belongs to the ELP6 family.</text>
</comment>
<dbReference type="CDD" id="cd19495">
    <property type="entry name" value="Elp6"/>
    <property type="match status" value="1"/>
</dbReference>
<evidence type="ECO:0000313" key="5">
    <source>
        <dbReference type="EnsemblMetazoa" id="CapteP20925"/>
    </source>
</evidence>
<accession>R7U3W7</accession>
<dbReference type="Proteomes" id="UP000014760">
    <property type="component" value="Unassembled WGS sequence"/>
</dbReference>
<keyword evidence="6" id="KW-1185">Reference proteome</keyword>
<name>R7U3W7_CAPTE</name>
<dbReference type="EnsemblMetazoa" id="CapteT20925">
    <property type="protein sequence ID" value="CapteP20925"/>
    <property type="gene ID" value="CapteG20925"/>
</dbReference>
<reference evidence="4 6" key="2">
    <citation type="journal article" date="2013" name="Nature">
        <title>Insights into bilaterian evolution from three spiralian genomes.</title>
        <authorList>
            <person name="Simakov O."/>
            <person name="Marletaz F."/>
            <person name="Cho S.J."/>
            <person name="Edsinger-Gonzales E."/>
            <person name="Havlak P."/>
            <person name="Hellsten U."/>
            <person name="Kuo D.H."/>
            <person name="Larsson T."/>
            <person name="Lv J."/>
            <person name="Arendt D."/>
            <person name="Savage R."/>
            <person name="Osoegawa K."/>
            <person name="de Jong P."/>
            <person name="Grimwood J."/>
            <person name="Chapman J.A."/>
            <person name="Shapiro H."/>
            <person name="Aerts A."/>
            <person name="Otillar R.P."/>
            <person name="Terry A.Y."/>
            <person name="Boore J.L."/>
            <person name="Grigoriev I.V."/>
            <person name="Lindberg D.R."/>
            <person name="Seaver E.C."/>
            <person name="Weisblat D.A."/>
            <person name="Putnam N.H."/>
            <person name="Rokhsar D.S."/>
        </authorList>
    </citation>
    <scope>NUCLEOTIDE SEQUENCE</scope>
    <source>
        <strain evidence="4 6">I ESC-2004</strain>
    </source>
</reference>
<dbReference type="InterPro" id="IPR018627">
    <property type="entry name" value="ELP6"/>
</dbReference>
<dbReference type="Pfam" id="PF09807">
    <property type="entry name" value="ELP6"/>
    <property type="match status" value="1"/>
</dbReference>
<gene>
    <name evidence="4" type="ORF">CAPTEDRAFT_20925</name>
</gene>
<dbReference type="STRING" id="283909.R7U3W7"/>
<dbReference type="PANTHER" id="PTHR16184">
    <property type="entry name" value="ELONGATOR COMPLEX PROTEIN 6"/>
    <property type="match status" value="1"/>
</dbReference>
<evidence type="ECO:0000313" key="6">
    <source>
        <dbReference type="Proteomes" id="UP000014760"/>
    </source>
</evidence>
<dbReference type="SUPFAM" id="SSF52540">
    <property type="entry name" value="P-loop containing nucleoside triphosphate hydrolases"/>
    <property type="match status" value="1"/>
</dbReference>
<dbReference type="OrthoDB" id="9995306at2759"/>
<comment type="pathway">
    <text evidence="1">tRNA modification; 5-methoxycarbonylmethyl-2-thiouridine-tRNA biosynthesis.</text>
</comment>
<dbReference type="OMA" id="MFTELNS"/>
<proteinExistence type="inferred from homology"/>
<dbReference type="AlphaFoldDB" id="R7U3W7"/>
<sequence length="265" mass="29637">MFAELNNLLGWSQTQLPSETMCFVRETSDEGSLVLHHLMSLFLKANGGSVCIVGLAQSFTHYSSVATRLSLNLNKLKQDGRFVFVDAMKHIGEDTLVKCGIESAGGNDCWLNYHPDQPHSSIKGLFWHIKELLKNLNEKTVVIIDDVSILAALGLPVQDVVYFIEYLKKEVMGKRNTLAMLCHCTEGDNDMELLWRQLSYHSDVIFEVSCLQTGLSRDVHGEMKVIKKDSSLLPGKDNVKKVQFKISDRNVHFFALGLSAAVIGH</sequence>
<dbReference type="UniPathway" id="UPA00988"/>
<reference evidence="6" key="1">
    <citation type="submission" date="2012-12" db="EMBL/GenBank/DDBJ databases">
        <authorList>
            <person name="Hellsten U."/>
            <person name="Grimwood J."/>
            <person name="Chapman J.A."/>
            <person name="Shapiro H."/>
            <person name="Aerts A."/>
            <person name="Otillar R.P."/>
            <person name="Terry A.Y."/>
            <person name="Boore J.L."/>
            <person name="Simakov O."/>
            <person name="Marletaz F."/>
            <person name="Cho S.-J."/>
            <person name="Edsinger-Gonzales E."/>
            <person name="Havlak P."/>
            <person name="Kuo D.-H."/>
            <person name="Larsson T."/>
            <person name="Lv J."/>
            <person name="Arendt D."/>
            <person name="Savage R."/>
            <person name="Osoegawa K."/>
            <person name="de Jong P."/>
            <person name="Lindberg D.R."/>
            <person name="Seaver E.C."/>
            <person name="Weisblat D.A."/>
            <person name="Putnam N.H."/>
            <person name="Grigoriev I.V."/>
            <person name="Rokhsar D.S."/>
        </authorList>
    </citation>
    <scope>NUCLEOTIDE SEQUENCE</scope>
    <source>
        <strain evidence="6">I ESC-2004</strain>
    </source>
</reference>
<protein>
    <recommendedName>
        <fullName evidence="3">Elongator complex protein 6</fullName>
    </recommendedName>
</protein>
<dbReference type="PANTHER" id="PTHR16184:SF6">
    <property type="entry name" value="ELONGATOR COMPLEX PROTEIN 6"/>
    <property type="match status" value="1"/>
</dbReference>
<evidence type="ECO:0000256" key="3">
    <source>
        <dbReference type="ARBA" id="ARBA00020263"/>
    </source>
</evidence>
<dbReference type="GO" id="GO:0033588">
    <property type="term" value="C:elongator holoenzyme complex"/>
    <property type="evidence" value="ECO:0007669"/>
    <property type="project" value="InterPro"/>
</dbReference>
<reference evidence="5" key="3">
    <citation type="submission" date="2015-06" db="UniProtKB">
        <authorList>
            <consortium name="EnsemblMetazoa"/>
        </authorList>
    </citation>
    <scope>IDENTIFICATION</scope>
</reference>
<evidence type="ECO:0000313" key="4">
    <source>
        <dbReference type="EMBL" id="ELU01035.1"/>
    </source>
</evidence>
<dbReference type="HOGENOM" id="CLU_092581_2_0_1"/>
<dbReference type="EMBL" id="KB305422">
    <property type="protein sequence ID" value="ELU01035.1"/>
    <property type="molecule type" value="Genomic_DNA"/>
</dbReference>
<evidence type="ECO:0000256" key="1">
    <source>
        <dbReference type="ARBA" id="ARBA00005043"/>
    </source>
</evidence>